<dbReference type="Gene3D" id="3.40.1090.10">
    <property type="entry name" value="Cytosolic phospholipase A2 catalytic domain"/>
    <property type="match status" value="1"/>
</dbReference>
<accession>A0A0U4ZQY8</accession>
<gene>
    <name evidence="9" type="ORF">ASPCAL14862</name>
</gene>
<feature type="active site" description="Nucleophile" evidence="6">
    <location>
        <position position="516"/>
    </location>
</feature>
<name>A0A0U4ZQY8_ASPCI</name>
<feature type="domain" description="PNPLA" evidence="8">
    <location>
        <begin position="476"/>
        <end position="688"/>
    </location>
</feature>
<feature type="domain" description="RING-type" evidence="7">
    <location>
        <begin position="411"/>
        <end position="457"/>
    </location>
</feature>
<keyword evidence="3" id="KW-0862">Zinc</keyword>
<dbReference type="GO" id="GO:0016042">
    <property type="term" value="P:lipid catabolic process"/>
    <property type="evidence" value="ECO:0007669"/>
    <property type="project" value="UniProtKB-UniRule"/>
</dbReference>
<evidence type="ECO:0000256" key="5">
    <source>
        <dbReference type="PROSITE-ProRule" id="PRU00175"/>
    </source>
</evidence>
<dbReference type="InterPro" id="IPR002641">
    <property type="entry name" value="PNPLA_dom"/>
</dbReference>
<dbReference type="CDD" id="cd07199">
    <property type="entry name" value="Pat17_PNPLA8_PNPLA9_like"/>
    <property type="match status" value="1"/>
</dbReference>
<evidence type="ECO:0000313" key="9">
    <source>
        <dbReference type="EMBL" id="CEL11765.1"/>
    </source>
</evidence>
<dbReference type="PROSITE" id="PS50089">
    <property type="entry name" value="ZF_RING_2"/>
    <property type="match status" value="1"/>
</dbReference>
<dbReference type="InterPro" id="IPR001841">
    <property type="entry name" value="Znf_RING"/>
</dbReference>
<evidence type="ECO:0000259" key="8">
    <source>
        <dbReference type="PROSITE" id="PS51635"/>
    </source>
</evidence>
<evidence type="ECO:0000256" key="6">
    <source>
        <dbReference type="PROSITE-ProRule" id="PRU01161"/>
    </source>
</evidence>
<dbReference type="GO" id="GO:0019369">
    <property type="term" value="P:arachidonate metabolic process"/>
    <property type="evidence" value="ECO:0007669"/>
    <property type="project" value="TreeGrafter"/>
</dbReference>
<keyword evidence="6" id="KW-0378">Hydrolase</keyword>
<feature type="short sequence motif" description="DGA/G" evidence="6">
    <location>
        <begin position="675"/>
        <end position="677"/>
    </location>
</feature>
<dbReference type="InterPro" id="IPR017907">
    <property type="entry name" value="Znf_RING_CS"/>
</dbReference>
<feature type="active site" description="Proton acceptor" evidence="6">
    <location>
        <position position="675"/>
    </location>
</feature>
<evidence type="ECO:0000313" key="10">
    <source>
        <dbReference type="Proteomes" id="UP000054771"/>
    </source>
</evidence>
<dbReference type="PROSITE" id="PS00518">
    <property type="entry name" value="ZF_RING_1"/>
    <property type="match status" value="1"/>
</dbReference>
<dbReference type="GO" id="GO:0046486">
    <property type="term" value="P:glycerolipid metabolic process"/>
    <property type="evidence" value="ECO:0007669"/>
    <property type="project" value="UniProtKB-ARBA"/>
</dbReference>
<dbReference type="PANTHER" id="PTHR24185">
    <property type="entry name" value="CALCIUM-INDEPENDENT PHOSPHOLIPASE A2-GAMMA"/>
    <property type="match status" value="1"/>
</dbReference>
<reference evidence="10" key="1">
    <citation type="journal article" date="2016" name="Genome Announc.">
        <title>Draft genome sequences of fungus Aspergillus calidoustus.</title>
        <authorList>
            <person name="Horn F."/>
            <person name="Linde J."/>
            <person name="Mattern D.J."/>
            <person name="Walther G."/>
            <person name="Guthke R."/>
            <person name="Scherlach K."/>
            <person name="Martin K."/>
            <person name="Brakhage A.A."/>
            <person name="Petzke L."/>
            <person name="Valiante V."/>
        </authorList>
    </citation>
    <scope>NUCLEOTIDE SEQUENCE [LARGE SCALE GENOMIC DNA]</scope>
    <source>
        <strain evidence="10">SF006504</strain>
    </source>
</reference>
<dbReference type="STRING" id="454130.A0A0U4ZQY8"/>
<dbReference type="PROSITE" id="PS51635">
    <property type="entry name" value="PNPLA"/>
    <property type="match status" value="1"/>
</dbReference>
<dbReference type="GO" id="GO:0047499">
    <property type="term" value="F:calcium-independent phospholipase A2 activity"/>
    <property type="evidence" value="ECO:0007669"/>
    <property type="project" value="TreeGrafter"/>
</dbReference>
<evidence type="ECO:0000256" key="4">
    <source>
        <dbReference type="ARBA" id="ARBA00023098"/>
    </source>
</evidence>
<keyword evidence="6" id="KW-0442">Lipid degradation</keyword>
<keyword evidence="10" id="KW-1185">Reference proteome</keyword>
<dbReference type="SUPFAM" id="SSF52151">
    <property type="entry name" value="FabD/lysophospholipase-like"/>
    <property type="match status" value="1"/>
</dbReference>
<dbReference type="PANTHER" id="PTHR24185:SF8">
    <property type="entry name" value="PNPLA DOMAIN-CONTAINING PROTEIN"/>
    <property type="match status" value="1"/>
</dbReference>
<dbReference type="InterPro" id="IPR016035">
    <property type="entry name" value="Acyl_Trfase/lysoPLipase"/>
</dbReference>
<dbReference type="OrthoDB" id="194358at2759"/>
<sequence length="964" mass="107329">MAAWLDLVHDSAGWALVDTGRMDQIVQDMSHPATQYPSLVYFLGNTNRVPALRSLFPQNNITRRGPAGLVRLHLSTTTASTEHPIWFAESGFQDSTAGHFNIRLASADHHRHYPLPPMTGGSAMDLKHHVWRRVLFPWMSVLCLFVDGSAELQAAHELLDRSPTEIHAGRHSTSSTGMRVIMVLIDPIAEYHTDPWEVLSSCFPDPDTSDPSISILDLRDRHDLSPRAAFEPLRRTLLDQIQISRDQRMQQGLLFSAQHLNHLWNRTLCGGQLVAPEARIDCLQIARENLPVDPSLGHRLAEFLAYASRAGCPPHDIHTVIASALLIDAYPPGMHRFRTDDVYDRLYREHCRAAWEIHQDPHPDRHCDAVHKYLAQFVEQLGPRHSSVAIRRETLTAVGTQWPGICLPTICCFCLSRSVEHTLLCRHAMCDTCLTILGSPSRSAEYHVDLSRCPWCQEACDLTVRQLPPTKGAVVVALDGGGIRGLVTLGLLRALERRLDGAMSIAEVADYIIGTSVGAFITADLVYNGTSVEEGYHKFPAFARKAFQPCGPASRLWPWLAAIVGILKDGYYDTTSLDRILNELLPSRLRLFDLPAFIPAGTRVGVVASRTSDGKPILFPNYRGVGSRSEKLPYEVVQADSETQNPRLQDVVGASVAAPCFFRPRDLPDWGTLQDGGVRANNPMGIAQEECRVIWPSRRTHDLLISVGTGYTPGTGGTGDPPGRQFPAGWGPVRLWRAYNSSPCMDGMEAYGEGRVHVPSSLRSNTIRLDLALDGDLPRLDDVGKLEEMAALPFTVPDELVRAVLATCFFFELDAPPSRADGQYRLHGSILCARTRSRRVVDRVLVEFPGARFCSGRGHSLGRVDDDDGCFLCGYYRKQVTLSVPSLDEEITIALASLAQQRPIGGFPKTIRQLLHDQQAEAVFGRPDHQDDRWPPRRSCYCVKMTKRRVHFVEPAPQRKKRRL</sequence>
<evidence type="ECO:0000259" key="7">
    <source>
        <dbReference type="PROSITE" id="PS50089"/>
    </source>
</evidence>
<dbReference type="GO" id="GO:0016020">
    <property type="term" value="C:membrane"/>
    <property type="evidence" value="ECO:0007669"/>
    <property type="project" value="TreeGrafter"/>
</dbReference>
<dbReference type="OMA" id="VICIFAE"/>
<dbReference type="GO" id="GO:0008270">
    <property type="term" value="F:zinc ion binding"/>
    <property type="evidence" value="ECO:0007669"/>
    <property type="project" value="UniProtKB-KW"/>
</dbReference>
<organism evidence="9 10">
    <name type="scientific">Aspergillus calidoustus</name>
    <dbReference type="NCBI Taxonomy" id="454130"/>
    <lineage>
        <taxon>Eukaryota</taxon>
        <taxon>Fungi</taxon>
        <taxon>Dikarya</taxon>
        <taxon>Ascomycota</taxon>
        <taxon>Pezizomycotina</taxon>
        <taxon>Eurotiomycetes</taxon>
        <taxon>Eurotiomycetidae</taxon>
        <taxon>Eurotiales</taxon>
        <taxon>Aspergillaceae</taxon>
        <taxon>Aspergillus</taxon>
        <taxon>Aspergillus subgen. Nidulantes</taxon>
    </lineage>
</organism>
<evidence type="ECO:0000256" key="2">
    <source>
        <dbReference type="ARBA" id="ARBA00022771"/>
    </source>
</evidence>
<proteinExistence type="predicted"/>
<keyword evidence="4 6" id="KW-0443">Lipid metabolism</keyword>
<keyword evidence="1" id="KW-0479">Metal-binding</keyword>
<feature type="short sequence motif" description="GXSXG" evidence="6">
    <location>
        <begin position="514"/>
        <end position="518"/>
    </location>
</feature>
<dbReference type="AlphaFoldDB" id="A0A0U4ZQY8"/>
<feature type="short sequence motif" description="GXGXXG" evidence="6">
    <location>
        <begin position="480"/>
        <end position="485"/>
    </location>
</feature>
<dbReference type="Proteomes" id="UP000054771">
    <property type="component" value="Unassembled WGS sequence"/>
</dbReference>
<evidence type="ECO:0000256" key="3">
    <source>
        <dbReference type="ARBA" id="ARBA00022833"/>
    </source>
</evidence>
<dbReference type="Pfam" id="PF01734">
    <property type="entry name" value="Patatin"/>
    <property type="match status" value="1"/>
</dbReference>
<protein>
    <submittedName>
        <fullName evidence="9">Putative Phospholipase, patatin family protein</fullName>
    </submittedName>
</protein>
<dbReference type="EMBL" id="CDMC01000031">
    <property type="protein sequence ID" value="CEL11765.1"/>
    <property type="molecule type" value="Genomic_DNA"/>
</dbReference>
<evidence type="ECO:0000256" key="1">
    <source>
        <dbReference type="ARBA" id="ARBA00022723"/>
    </source>
</evidence>
<keyword evidence="2 5" id="KW-0863">Zinc-finger</keyword>